<dbReference type="OrthoDB" id="9781415at2"/>
<dbReference type="SMART" id="SM00855">
    <property type="entry name" value="PGAM"/>
    <property type="match status" value="1"/>
</dbReference>
<feature type="binding site" evidence="6 8">
    <location>
        <begin position="7"/>
        <end position="14"/>
    </location>
    <ligand>
        <name>substrate</name>
    </ligand>
</feature>
<dbReference type="InterPro" id="IPR013078">
    <property type="entry name" value="His_Pase_superF_clade-1"/>
</dbReference>
<feature type="binding site" evidence="6 8">
    <location>
        <begin position="182"/>
        <end position="183"/>
    </location>
    <ligand>
        <name>substrate</name>
    </ligand>
</feature>
<dbReference type="InterPro" id="IPR005952">
    <property type="entry name" value="Phosphogly_mut1"/>
</dbReference>
<dbReference type="PROSITE" id="PS00175">
    <property type="entry name" value="PG_MUTASE"/>
    <property type="match status" value="1"/>
</dbReference>
<dbReference type="HAMAP" id="MF_01039">
    <property type="entry name" value="PGAM_GpmA"/>
    <property type="match status" value="1"/>
</dbReference>
<comment type="catalytic activity">
    <reaction evidence="1 6 10">
        <text>(2R)-2-phosphoglycerate = (2R)-3-phosphoglycerate</text>
        <dbReference type="Rhea" id="RHEA:15901"/>
        <dbReference type="ChEBI" id="CHEBI:58272"/>
        <dbReference type="ChEBI" id="CHEBI:58289"/>
        <dbReference type="EC" id="5.4.2.11"/>
    </reaction>
</comment>
<comment type="pathway">
    <text evidence="6 10">Carbohydrate degradation; glycolysis; pyruvate from D-glyceraldehyde 3-phosphate: step 3/5.</text>
</comment>
<dbReference type="STRING" id="545501.BN997_01887"/>
<reference evidence="11 12" key="1">
    <citation type="submission" date="2014-11" db="EMBL/GenBank/DDBJ databases">
        <authorList>
            <person name="Urmite Genomes Urmite Genomes"/>
        </authorList>
    </citation>
    <scope>NUCLEOTIDE SEQUENCE [LARGE SCALE GENOMIC DNA]</scope>
    <source>
        <strain evidence="11 12">Oc5</strain>
    </source>
</reference>
<name>A0A0A1MQW9_9BACI</name>
<dbReference type="Gene3D" id="3.40.50.1240">
    <property type="entry name" value="Phosphoglycerate mutase-like"/>
    <property type="match status" value="1"/>
</dbReference>
<feature type="binding site" evidence="6 8">
    <location>
        <begin position="113"/>
        <end position="114"/>
    </location>
    <ligand>
        <name>substrate</name>
    </ligand>
</feature>
<dbReference type="PANTHER" id="PTHR11931">
    <property type="entry name" value="PHOSPHOGLYCERATE MUTASE"/>
    <property type="match status" value="1"/>
</dbReference>
<evidence type="ECO:0000256" key="10">
    <source>
        <dbReference type="RuleBase" id="RU004512"/>
    </source>
</evidence>
<proteinExistence type="inferred from homology"/>
<feature type="site" description="Transition state stabilizer" evidence="6 9">
    <location>
        <position position="181"/>
    </location>
</feature>
<dbReference type="GO" id="GO:0006094">
    <property type="term" value="P:gluconeogenesis"/>
    <property type="evidence" value="ECO:0007669"/>
    <property type="project" value="UniProtKB-UniRule"/>
</dbReference>
<dbReference type="InterPro" id="IPR029033">
    <property type="entry name" value="His_PPase_superfam"/>
</dbReference>
<comment type="function">
    <text evidence="6 10">Catalyzes the interconversion of 2-phosphoglycerate and 3-phosphoglycerate.</text>
</comment>
<evidence type="ECO:0000256" key="6">
    <source>
        <dbReference type="HAMAP-Rule" id="MF_01039"/>
    </source>
</evidence>
<sequence>MKLVLIRHGQSEWNLANLFTGWTDVDLTDHGAADAKHAGQALKQHGFHFDVAYTSYLKRAIKTLNYVLEETDSLWVPVHKSWKLNERHYGALQGLNKQEVAEKYGAEQVHIWRRSFDTAPPLLEKEDERYPGHEQKYKEIPEDEIPLGESLETTIKRVIPYWEEVIKPSVRAGKSVIIAAHGNSLRGLMKYLEDISDEDIVNVSIPTGVPLVYELDDNLEPVSKYFIDQEE</sequence>
<evidence type="ECO:0000256" key="8">
    <source>
        <dbReference type="PIRSR" id="PIRSR613078-2"/>
    </source>
</evidence>
<feature type="binding site" evidence="6 8">
    <location>
        <position position="97"/>
    </location>
    <ligand>
        <name>substrate</name>
    </ligand>
</feature>
<evidence type="ECO:0000256" key="3">
    <source>
        <dbReference type="ARBA" id="ARBA00022432"/>
    </source>
</evidence>
<keyword evidence="5 6" id="KW-0413">Isomerase</keyword>
<keyword evidence="12" id="KW-1185">Reference proteome</keyword>
<feature type="binding site" evidence="6 8">
    <location>
        <begin position="86"/>
        <end position="89"/>
    </location>
    <ligand>
        <name>substrate</name>
    </ligand>
</feature>
<feature type="active site" description="Tele-phosphohistidine intermediate" evidence="6 7">
    <location>
        <position position="8"/>
    </location>
</feature>
<dbReference type="CDD" id="cd07067">
    <property type="entry name" value="HP_PGM_like"/>
    <property type="match status" value="1"/>
</dbReference>
<evidence type="ECO:0000256" key="7">
    <source>
        <dbReference type="PIRSR" id="PIRSR613078-1"/>
    </source>
</evidence>
<evidence type="ECO:0000313" key="11">
    <source>
        <dbReference type="EMBL" id="CEI82032.1"/>
    </source>
</evidence>
<evidence type="ECO:0000256" key="1">
    <source>
        <dbReference type="ARBA" id="ARBA00000380"/>
    </source>
</evidence>
<evidence type="ECO:0000313" key="12">
    <source>
        <dbReference type="Proteomes" id="UP000040453"/>
    </source>
</evidence>
<keyword evidence="4 6" id="KW-0324">Glycolysis</keyword>
<dbReference type="AlphaFoldDB" id="A0A0A1MQW9"/>
<dbReference type="PIRSF" id="PIRSF000709">
    <property type="entry name" value="6PFK_2-Ptase"/>
    <property type="match status" value="1"/>
</dbReference>
<comment type="similarity">
    <text evidence="2 6">Belongs to the phosphoglycerate mutase family. BPG-dependent PGAM subfamily.</text>
</comment>
<evidence type="ECO:0000256" key="2">
    <source>
        <dbReference type="ARBA" id="ARBA00006717"/>
    </source>
</evidence>
<dbReference type="NCBIfam" id="TIGR01258">
    <property type="entry name" value="pgm_1"/>
    <property type="match status" value="1"/>
</dbReference>
<feature type="active site" description="Proton donor/acceptor" evidence="6 7">
    <location>
        <position position="86"/>
    </location>
</feature>
<protein>
    <recommendedName>
        <fullName evidence="6 10">2,3-bisphosphoglycerate-dependent phosphoglycerate mutase</fullName>
        <shortName evidence="6">BPG-dependent PGAM</shortName>
        <shortName evidence="6">PGAM</shortName>
        <shortName evidence="6">Phosphoglyceromutase</shortName>
        <shortName evidence="6">dPGM</shortName>
        <ecNumber evidence="6 10">5.4.2.11</ecNumber>
    </recommendedName>
</protein>
<dbReference type="InterPro" id="IPR001345">
    <property type="entry name" value="PG/BPGM_mutase_AS"/>
</dbReference>
<dbReference type="NCBIfam" id="NF010713">
    <property type="entry name" value="PRK14115.1"/>
    <property type="match status" value="1"/>
</dbReference>
<dbReference type="Pfam" id="PF00300">
    <property type="entry name" value="His_Phos_1"/>
    <property type="match status" value="2"/>
</dbReference>
<dbReference type="EMBL" id="CDGG01000001">
    <property type="protein sequence ID" value="CEI82032.1"/>
    <property type="molecule type" value="Genomic_DNA"/>
</dbReference>
<evidence type="ECO:0000256" key="9">
    <source>
        <dbReference type="PIRSR" id="PIRSR613078-3"/>
    </source>
</evidence>
<evidence type="ECO:0000256" key="5">
    <source>
        <dbReference type="ARBA" id="ARBA00023235"/>
    </source>
</evidence>
<dbReference type="GO" id="GO:0004619">
    <property type="term" value="F:phosphoglycerate mutase activity"/>
    <property type="evidence" value="ECO:0007669"/>
    <property type="project" value="UniProtKB-UniRule"/>
</dbReference>
<dbReference type="GO" id="GO:0006096">
    <property type="term" value="P:glycolytic process"/>
    <property type="evidence" value="ECO:0007669"/>
    <property type="project" value="UniProtKB-UniRule"/>
</dbReference>
<dbReference type="Proteomes" id="UP000040453">
    <property type="component" value="Unassembled WGS sequence"/>
</dbReference>
<gene>
    <name evidence="11" type="primary">gpmA_2</name>
    <name evidence="6" type="synonym">gpmA</name>
    <name evidence="11" type="ORF">BN997_01887</name>
</gene>
<organism evidence="11 12">
    <name type="scientific">Oceanobacillus oncorhynchi</name>
    <dbReference type="NCBI Taxonomy" id="545501"/>
    <lineage>
        <taxon>Bacteria</taxon>
        <taxon>Bacillati</taxon>
        <taxon>Bacillota</taxon>
        <taxon>Bacilli</taxon>
        <taxon>Bacillales</taxon>
        <taxon>Bacillaceae</taxon>
        <taxon>Oceanobacillus</taxon>
    </lineage>
</organism>
<dbReference type="SUPFAM" id="SSF53254">
    <property type="entry name" value="Phosphoglycerate mutase-like"/>
    <property type="match status" value="1"/>
</dbReference>
<dbReference type="EC" id="5.4.2.11" evidence="6 10"/>
<feature type="binding site" evidence="6 8">
    <location>
        <begin position="20"/>
        <end position="21"/>
    </location>
    <ligand>
        <name>substrate</name>
    </ligand>
</feature>
<feature type="binding site" evidence="6 8">
    <location>
        <position position="59"/>
    </location>
    <ligand>
        <name>substrate</name>
    </ligand>
</feature>
<dbReference type="UniPathway" id="UPA00109">
    <property type="reaction ID" value="UER00186"/>
</dbReference>
<dbReference type="FunFam" id="3.40.50.1240:FF:000003">
    <property type="entry name" value="2,3-bisphosphoglycerate-dependent phosphoglycerate mutase"/>
    <property type="match status" value="1"/>
</dbReference>
<dbReference type="RefSeq" id="WP_042531572.1">
    <property type="nucleotide sequence ID" value="NZ_CAXOIH010000006.1"/>
</dbReference>
<evidence type="ECO:0000256" key="4">
    <source>
        <dbReference type="ARBA" id="ARBA00023152"/>
    </source>
</evidence>
<keyword evidence="3 6" id="KW-0312">Gluconeogenesis</keyword>
<accession>A0A0A1MQW9</accession>